<organism evidence="2 3">
    <name type="scientific">Halorhodospira halochloris</name>
    <name type="common">Ectothiorhodospira halochloris</name>
    <dbReference type="NCBI Taxonomy" id="1052"/>
    <lineage>
        <taxon>Bacteria</taxon>
        <taxon>Pseudomonadati</taxon>
        <taxon>Pseudomonadota</taxon>
        <taxon>Gammaproteobacteria</taxon>
        <taxon>Chromatiales</taxon>
        <taxon>Ectothiorhodospiraceae</taxon>
        <taxon>Halorhodospira</taxon>
    </lineage>
</organism>
<name>A0A0X8XBC5_HALHR</name>
<accession>A0A0X8XBC5</accession>
<dbReference type="Gene3D" id="3.10.129.10">
    <property type="entry name" value="Hotdog Thioesterase"/>
    <property type="match status" value="1"/>
</dbReference>
<dbReference type="Pfam" id="PF13622">
    <property type="entry name" value="4HBT_3"/>
    <property type="match status" value="1"/>
</dbReference>
<keyword evidence="3" id="KW-1185">Reference proteome</keyword>
<dbReference type="AlphaFoldDB" id="A0A0X8XBC5"/>
<dbReference type="KEGG" id="hhk:HH1059_15830"/>
<proteinExistence type="predicted"/>
<evidence type="ECO:0000259" key="1">
    <source>
        <dbReference type="Pfam" id="PF13622"/>
    </source>
</evidence>
<evidence type="ECO:0000313" key="2">
    <source>
        <dbReference type="EMBL" id="BAU58293.1"/>
    </source>
</evidence>
<sequence>MVELLEQVRAARAEEDYSALSRMFPYASLIGIEVEPDECSGADPGQLLMSMPYRDDLIGRPGSGSLHGGLLGAFLEHASIVQILWNGESRYLPRIVNFHIDYLRRGAQEKTFAGVEIRRQGRRVANVHALAWQGNRQRPIAAARGHFLLTPPE</sequence>
<gene>
    <name evidence="2" type="ORF">HH1059_15830</name>
</gene>
<evidence type="ECO:0000313" key="3">
    <source>
        <dbReference type="Proteomes" id="UP000218890"/>
    </source>
</evidence>
<dbReference type="CDD" id="cd03443">
    <property type="entry name" value="PaaI_thioesterase"/>
    <property type="match status" value="1"/>
</dbReference>
<dbReference type="SUPFAM" id="SSF54637">
    <property type="entry name" value="Thioesterase/thiol ester dehydrase-isomerase"/>
    <property type="match status" value="1"/>
</dbReference>
<dbReference type="Proteomes" id="UP000218890">
    <property type="component" value="Chromosome"/>
</dbReference>
<dbReference type="EMBL" id="AP017372">
    <property type="protein sequence ID" value="BAU58293.1"/>
    <property type="molecule type" value="Genomic_DNA"/>
</dbReference>
<protein>
    <submittedName>
        <fullName evidence="2">Thioesterase family protein domain protein</fullName>
    </submittedName>
</protein>
<dbReference type="OrthoDB" id="9813158at2"/>
<feature type="domain" description="Acyl-CoA thioesterase-like N-terminal HotDog" evidence="1">
    <location>
        <begin position="64"/>
        <end position="145"/>
    </location>
</feature>
<dbReference type="InterPro" id="IPR049449">
    <property type="entry name" value="TesB_ACOT8-like_N"/>
</dbReference>
<reference evidence="2" key="1">
    <citation type="submission" date="2016-02" db="EMBL/GenBank/DDBJ databases">
        <title>Halorhodospira halochloris DSM-1059 complete genome, version 2.</title>
        <authorList>
            <person name="Tsukatani Y."/>
        </authorList>
    </citation>
    <scope>NUCLEOTIDE SEQUENCE</scope>
    <source>
        <strain evidence="2">DSM 1059</strain>
    </source>
</reference>
<dbReference type="RefSeq" id="WP_096409677.1">
    <property type="nucleotide sequence ID" value="NZ_AP017372.2"/>
</dbReference>
<dbReference type="InterPro" id="IPR029069">
    <property type="entry name" value="HotDog_dom_sf"/>
</dbReference>